<gene>
    <name evidence="1" type="ORF">QR680_018903</name>
</gene>
<sequence length="72" mass="8300">MRFVREAGESEEWRPERTGAGKSVVWIIPRPQPYRCSPTVYPFGGSSFEYRCYLKNDGFDGTMDVSGVFKRD</sequence>
<evidence type="ECO:0000313" key="1">
    <source>
        <dbReference type="EMBL" id="KAK0406940.1"/>
    </source>
</evidence>
<organism evidence="1 2">
    <name type="scientific">Steinernema hermaphroditum</name>
    <dbReference type="NCBI Taxonomy" id="289476"/>
    <lineage>
        <taxon>Eukaryota</taxon>
        <taxon>Metazoa</taxon>
        <taxon>Ecdysozoa</taxon>
        <taxon>Nematoda</taxon>
        <taxon>Chromadorea</taxon>
        <taxon>Rhabditida</taxon>
        <taxon>Tylenchina</taxon>
        <taxon>Panagrolaimomorpha</taxon>
        <taxon>Strongyloidoidea</taxon>
        <taxon>Steinernematidae</taxon>
        <taxon>Steinernema</taxon>
    </lineage>
</organism>
<reference evidence="1" key="1">
    <citation type="submission" date="2023-06" db="EMBL/GenBank/DDBJ databases">
        <title>Genomic analysis of the entomopathogenic nematode Steinernema hermaphroditum.</title>
        <authorList>
            <person name="Schwarz E.M."/>
            <person name="Heppert J.K."/>
            <person name="Baniya A."/>
            <person name="Schwartz H.T."/>
            <person name="Tan C.-H."/>
            <person name="Antoshechkin I."/>
            <person name="Sternberg P.W."/>
            <person name="Goodrich-Blair H."/>
            <person name="Dillman A.R."/>
        </authorList>
    </citation>
    <scope>NUCLEOTIDE SEQUENCE</scope>
    <source>
        <strain evidence="1">PS9179</strain>
        <tissue evidence="1">Whole animal</tissue>
    </source>
</reference>
<evidence type="ECO:0000313" key="2">
    <source>
        <dbReference type="Proteomes" id="UP001175271"/>
    </source>
</evidence>
<dbReference type="EMBL" id="JAUCMV010000004">
    <property type="protein sequence ID" value="KAK0406940.1"/>
    <property type="molecule type" value="Genomic_DNA"/>
</dbReference>
<comment type="caution">
    <text evidence="1">The sequence shown here is derived from an EMBL/GenBank/DDBJ whole genome shotgun (WGS) entry which is preliminary data.</text>
</comment>
<name>A0AA39LRS0_9BILA</name>
<dbReference type="Proteomes" id="UP001175271">
    <property type="component" value="Unassembled WGS sequence"/>
</dbReference>
<accession>A0AA39LRS0</accession>
<proteinExistence type="predicted"/>
<protein>
    <submittedName>
        <fullName evidence="1">Uncharacterized protein</fullName>
    </submittedName>
</protein>
<dbReference type="AlphaFoldDB" id="A0AA39LRS0"/>
<keyword evidence="2" id="KW-1185">Reference proteome</keyword>